<keyword evidence="5 8" id="KW-0472">Membrane</keyword>
<evidence type="ECO:0000259" key="9">
    <source>
        <dbReference type="Pfam" id="PF09779"/>
    </source>
</evidence>
<feature type="compositionally biased region" description="Polar residues" evidence="7">
    <location>
        <begin position="542"/>
        <end position="552"/>
    </location>
</feature>
<keyword evidence="3 8" id="KW-0812">Transmembrane</keyword>
<name>A0A2T7PU76_POMCA</name>
<dbReference type="GO" id="GO:0005637">
    <property type="term" value="C:nuclear inner membrane"/>
    <property type="evidence" value="ECO:0007669"/>
    <property type="project" value="UniProtKB-SubCell"/>
</dbReference>
<comment type="subcellular location">
    <subcellularLocation>
        <location evidence="1">Nucleus inner membrane</location>
        <topology evidence="1">Multi-pass membrane protein</topology>
    </subcellularLocation>
</comment>
<accession>A0A2T7PU76</accession>
<keyword evidence="4 8" id="KW-1133">Transmembrane helix</keyword>
<feature type="region of interest" description="Disordered" evidence="7">
    <location>
        <begin position="522"/>
        <end position="552"/>
    </location>
</feature>
<evidence type="ECO:0000256" key="4">
    <source>
        <dbReference type="ARBA" id="ARBA00022989"/>
    </source>
</evidence>
<dbReference type="GO" id="GO:0030473">
    <property type="term" value="P:nuclear migration along microtubule"/>
    <property type="evidence" value="ECO:0007669"/>
    <property type="project" value="TreeGrafter"/>
</dbReference>
<organism evidence="10 11">
    <name type="scientific">Pomacea canaliculata</name>
    <name type="common">Golden apple snail</name>
    <dbReference type="NCBI Taxonomy" id="400727"/>
    <lineage>
        <taxon>Eukaryota</taxon>
        <taxon>Metazoa</taxon>
        <taxon>Spiralia</taxon>
        <taxon>Lophotrochozoa</taxon>
        <taxon>Mollusca</taxon>
        <taxon>Gastropoda</taxon>
        <taxon>Caenogastropoda</taxon>
        <taxon>Architaenioglossa</taxon>
        <taxon>Ampullarioidea</taxon>
        <taxon>Ampullariidae</taxon>
        <taxon>Pomacea</taxon>
    </lineage>
</organism>
<reference evidence="10 11" key="1">
    <citation type="submission" date="2018-04" db="EMBL/GenBank/DDBJ databases">
        <title>The genome of golden apple snail Pomacea canaliculata provides insight into stress tolerance and invasive adaptation.</title>
        <authorList>
            <person name="Liu C."/>
            <person name="Liu B."/>
            <person name="Ren Y."/>
            <person name="Zhang Y."/>
            <person name="Wang H."/>
            <person name="Li S."/>
            <person name="Jiang F."/>
            <person name="Yin L."/>
            <person name="Zhang G."/>
            <person name="Qian W."/>
            <person name="Fan W."/>
        </authorList>
    </citation>
    <scope>NUCLEOTIDE SEQUENCE [LARGE SCALE GENOMIC DNA]</scope>
    <source>
        <strain evidence="10">SZHN2017</strain>
        <tissue evidence="10">Muscle</tissue>
    </source>
</reference>
<dbReference type="Pfam" id="PF09779">
    <property type="entry name" value="Ima1_N"/>
    <property type="match status" value="1"/>
</dbReference>
<feature type="transmembrane region" description="Helical" evidence="8">
    <location>
        <begin position="171"/>
        <end position="193"/>
    </location>
</feature>
<protein>
    <recommendedName>
        <fullName evidence="9">Ima1 N-terminal domain-containing protein</fullName>
    </recommendedName>
</protein>
<dbReference type="Proteomes" id="UP000245119">
    <property type="component" value="Linkage Group LG2"/>
</dbReference>
<feature type="domain" description="Ima1 N-terminal" evidence="9">
    <location>
        <begin position="10"/>
        <end position="127"/>
    </location>
</feature>
<comment type="similarity">
    <text evidence="2">Belongs to the TMEM201 family.</text>
</comment>
<dbReference type="InterPro" id="IPR018617">
    <property type="entry name" value="Ima1_N"/>
</dbReference>
<evidence type="ECO:0000313" key="11">
    <source>
        <dbReference type="Proteomes" id="UP000245119"/>
    </source>
</evidence>
<evidence type="ECO:0000256" key="5">
    <source>
        <dbReference type="ARBA" id="ARBA00023136"/>
    </source>
</evidence>
<keyword evidence="6" id="KW-0539">Nucleus</keyword>
<sequence>MCRPKLSVQVNCWFCNQDSMVPYGNQNCWDCPNCEQYNGFTTDGDYNKPVPAQYTEEINHPITSSSSQFLSHSEVLCSSCQRNQLLKVRQLATFEPLIEDNYDEEISFYRQHLEKVYALCPSCQKAVQQELSRQNHLLQKQYQLVQLGSSSFHEDHNMKEHQARRSVDKHFTVFSISTVITIVCSCLFLWLSISHHLLQDTWIQLPYICHILKQSVPPSACCSCGLIVCVASKLLLGKECIYMQDAVHIMAWLTAFIISIPDIMLFPVHFCTGVPVACVLLLLELLVCLQGHQRINFTFPVIRRCSFSCSASSDMGKEETSSDDISSVSADQHPTKESLNNTPMSQKSSLAKASNKVSGEPEMDRLGEDLSCFQIGTSSHGHKGHPNEIGEDIFKQSASVPKLSSGTPLPRPLIFPAKLDFVSFSKLPEPQQKLHKTQGLFVQNWNTLSQPTESVLLKVPGPGERLNGDLKSKSWWRSSSDVAESNNYKKAAKEKSWFVNPTECDSTTPNLPDITSCQRTHTYRQSSQLPEFSDDEEPLTADRSSISGSIQRPNSGAYYFPKEFYMD</sequence>
<feature type="compositionally biased region" description="Polar residues" evidence="7">
    <location>
        <begin position="323"/>
        <end position="357"/>
    </location>
</feature>
<dbReference type="PANTHER" id="PTHR28646:SF1">
    <property type="entry name" value="TRANSMEMBRANE PROTEIN 201"/>
    <property type="match status" value="1"/>
</dbReference>
<evidence type="ECO:0000256" key="7">
    <source>
        <dbReference type="SAM" id="MobiDB-lite"/>
    </source>
</evidence>
<evidence type="ECO:0000256" key="8">
    <source>
        <dbReference type="SAM" id="Phobius"/>
    </source>
</evidence>
<feature type="transmembrane region" description="Helical" evidence="8">
    <location>
        <begin position="272"/>
        <end position="289"/>
    </location>
</feature>
<dbReference type="OrthoDB" id="5966927at2759"/>
<dbReference type="GO" id="GO:0005521">
    <property type="term" value="F:lamin binding"/>
    <property type="evidence" value="ECO:0007669"/>
    <property type="project" value="TreeGrafter"/>
</dbReference>
<dbReference type="InterPro" id="IPR040041">
    <property type="entry name" value="TMEM201"/>
</dbReference>
<dbReference type="STRING" id="400727.A0A2T7PU76"/>
<evidence type="ECO:0000256" key="3">
    <source>
        <dbReference type="ARBA" id="ARBA00022692"/>
    </source>
</evidence>
<evidence type="ECO:0000256" key="1">
    <source>
        <dbReference type="ARBA" id="ARBA00004473"/>
    </source>
</evidence>
<evidence type="ECO:0000313" key="10">
    <source>
        <dbReference type="EMBL" id="PVD36981.1"/>
    </source>
</evidence>
<dbReference type="AlphaFoldDB" id="A0A2T7PU76"/>
<dbReference type="EMBL" id="PZQS01000002">
    <property type="protein sequence ID" value="PVD36981.1"/>
    <property type="molecule type" value="Genomic_DNA"/>
</dbReference>
<feature type="region of interest" description="Disordered" evidence="7">
    <location>
        <begin position="311"/>
        <end position="362"/>
    </location>
</feature>
<dbReference type="PANTHER" id="PTHR28646">
    <property type="entry name" value="TRANSMEMBRANE PROTEIN 201"/>
    <property type="match status" value="1"/>
</dbReference>
<evidence type="ECO:0000256" key="6">
    <source>
        <dbReference type="ARBA" id="ARBA00023242"/>
    </source>
</evidence>
<comment type="caution">
    <text evidence="10">The sequence shown here is derived from an EMBL/GenBank/DDBJ whole genome shotgun (WGS) entry which is preliminary data.</text>
</comment>
<gene>
    <name evidence="10" type="ORF">C0Q70_03974</name>
</gene>
<dbReference type="GO" id="GO:0051015">
    <property type="term" value="F:actin filament binding"/>
    <property type="evidence" value="ECO:0007669"/>
    <property type="project" value="TreeGrafter"/>
</dbReference>
<keyword evidence="11" id="KW-1185">Reference proteome</keyword>
<feature type="transmembrane region" description="Helical" evidence="8">
    <location>
        <begin position="248"/>
        <end position="266"/>
    </location>
</feature>
<evidence type="ECO:0000256" key="2">
    <source>
        <dbReference type="ARBA" id="ARBA00007600"/>
    </source>
</evidence>
<proteinExistence type="inferred from homology"/>